<protein>
    <submittedName>
        <fullName evidence="4">LuxR C-terminal-related transcriptional regulator</fullName>
    </submittedName>
</protein>
<feature type="compositionally biased region" description="Basic and acidic residues" evidence="2">
    <location>
        <begin position="520"/>
        <end position="531"/>
    </location>
</feature>
<feature type="compositionally biased region" description="Low complexity" evidence="2">
    <location>
        <begin position="544"/>
        <end position="556"/>
    </location>
</feature>
<feature type="compositionally biased region" description="Pro residues" evidence="2">
    <location>
        <begin position="532"/>
        <end position="543"/>
    </location>
</feature>
<dbReference type="Gene3D" id="1.10.10.10">
    <property type="entry name" value="Winged helix-like DNA-binding domain superfamily/Winged helix DNA-binding domain"/>
    <property type="match status" value="1"/>
</dbReference>
<accession>A0ABV3LZH0</accession>
<feature type="domain" description="HTH luxR-type" evidence="3">
    <location>
        <begin position="889"/>
        <end position="954"/>
    </location>
</feature>
<dbReference type="PANTHER" id="PTHR43214">
    <property type="entry name" value="TWO-COMPONENT RESPONSE REGULATOR"/>
    <property type="match status" value="1"/>
</dbReference>
<proteinExistence type="predicted"/>
<gene>
    <name evidence="4" type="ORF">AB0887_23195</name>
</gene>
<keyword evidence="1" id="KW-0238">DNA-binding</keyword>
<evidence type="ECO:0000256" key="2">
    <source>
        <dbReference type="SAM" id="MobiDB-lite"/>
    </source>
</evidence>
<evidence type="ECO:0000256" key="1">
    <source>
        <dbReference type="ARBA" id="ARBA00023125"/>
    </source>
</evidence>
<dbReference type="PROSITE" id="PS50043">
    <property type="entry name" value="HTH_LUXR_2"/>
    <property type="match status" value="1"/>
</dbReference>
<dbReference type="Pfam" id="PF13191">
    <property type="entry name" value="AAA_16"/>
    <property type="match status" value="1"/>
</dbReference>
<dbReference type="Pfam" id="PF00196">
    <property type="entry name" value="GerE"/>
    <property type="match status" value="1"/>
</dbReference>
<sequence length="962" mass="99480">MAGLTTVTGPLRMYGRSAQLHAIDALLTGVRDGRGGALMLVAAPGLGRTTLLAHSVRSFRSLRSGTALSTRAVPAESLIPYSGVHSLWCTGAAPRPLPKEPGALLAVVRELAGGHPLLVCVDDAHLWDAASRAALGFAARRLGGPHPVGLILSVAARRADDPHLAGLPVVHLDPLAPSEAAALFDDVTRGGADTVVRDELLHAAAGNPGALRALVAALTPDQLAGRAPLPRRLCAGSAPAYGGVDPSELPPETRELLLLAAAAHEPGAAGSGADAELVLRAGAAAGLDVAALLPAEAAGLVRRTADRICFDVPGLRRALYAGAPPARRRAAHRLLASALDEARAPALPRRLHRALATTGPDARLATALTAAAEAPGAAPSPALRAAALSAAADLTQTARDRALRRAAAADHARLAGRPAQARELLAAAASESADTRVRGTVELIRGRLALGDGPVADAREALLLAAELLAPHDPESAREARLGAMAAAWDMGDAEAYLAALGTPADCPDAAQSASADTGPRAERTRTEEPPPTRPSSPAPLPHSSPHASPSEASLAEASLAEEYRAAMAVVMRGRLRAARHGLRGVVALGQDAEEPSRLLRAGVAALVVGDLPAASRINARALAAARASGAEIHVPQALEYLAYAELRAGRHARARAHAEEGLRAARCTGQRNIAAQHHAILALVASMEGEDEAVGAHAAAAARTADRHGLAQASTLVQWALARVDLGRGRAPEAAARLGPVVRPGPRRGHFAVRMLAVPCFVEAAALAGEPEAARGCVAEFAAWAAQGADPQAPAQLARCHALLAAPEDGDALYAVALARHELVGGDFESARTQLLYGKWLRRRRRPGEARGRLRDALVSFERCGARAWAEQARAELRATGEAGAPEPPGGLSGLTPQQLRIARCVAEGATNREVARRLSVSPRTVDHHLRNVFALLGVRSRVELSRLVARSEQLTAPDEP</sequence>
<dbReference type="EMBL" id="JBEYRS010000010">
    <property type="protein sequence ID" value="MEW2364837.1"/>
    <property type="molecule type" value="Genomic_DNA"/>
</dbReference>
<comment type="caution">
    <text evidence="4">The sequence shown here is derived from an EMBL/GenBank/DDBJ whole genome shotgun (WGS) entry which is preliminary data.</text>
</comment>
<dbReference type="InterPro" id="IPR016032">
    <property type="entry name" value="Sig_transdc_resp-reg_C-effctor"/>
</dbReference>
<feature type="region of interest" description="Disordered" evidence="2">
    <location>
        <begin position="507"/>
        <end position="556"/>
    </location>
</feature>
<name>A0ABV3LZH0_9ACTN</name>
<dbReference type="Proteomes" id="UP001553843">
    <property type="component" value="Unassembled WGS sequence"/>
</dbReference>
<dbReference type="SUPFAM" id="SSF46894">
    <property type="entry name" value="C-terminal effector domain of the bipartite response regulators"/>
    <property type="match status" value="1"/>
</dbReference>
<keyword evidence="5" id="KW-1185">Reference proteome</keyword>
<dbReference type="InterPro" id="IPR036388">
    <property type="entry name" value="WH-like_DNA-bd_sf"/>
</dbReference>
<dbReference type="SUPFAM" id="SSF52540">
    <property type="entry name" value="P-loop containing nucleoside triphosphate hydrolases"/>
    <property type="match status" value="1"/>
</dbReference>
<dbReference type="InterPro" id="IPR027417">
    <property type="entry name" value="P-loop_NTPase"/>
</dbReference>
<reference evidence="4 5" key="1">
    <citation type="submission" date="2024-06" db="EMBL/GenBank/DDBJ databases">
        <title>The Natural Products Discovery Center: Release of the First 8490 Sequenced Strains for Exploring Actinobacteria Biosynthetic Diversity.</title>
        <authorList>
            <person name="Kalkreuter E."/>
            <person name="Kautsar S.A."/>
            <person name="Yang D."/>
            <person name="Bader C.D."/>
            <person name="Teijaro C.N."/>
            <person name="Fluegel L."/>
            <person name="Davis C.M."/>
            <person name="Simpson J.R."/>
            <person name="Lauterbach L."/>
            <person name="Steele A.D."/>
            <person name="Gui C."/>
            <person name="Meng S."/>
            <person name="Li G."/>
            <person name="Viehrig K."/>
            <person name="Ye F."/>
            <person name="Su P."/>
            <person name="Kiefer A.F."/>
            <person name="Nichols A."/>
            <person name="Cepeda A.J."/>
            <person name="Yan W."/>
            <person name="Fan B."/>
            <person name="Jiang Y."/>
            <person name="Adhikari A."/>
            <person name="Zheng C.-J."/>
            <person name="Schuster L."/>
            <person name="Cowan T.M."/>
            <person name="Smanski M.J."/>
            <person name="Chevrette M.G."/>
            <person name="De Carvalho L.P.S."/>
            <person name="Shen B."/>
        </authorList>
    </citation>
    <scope>NUCLEOTIDE SEQUENCE [LARGE SCALE GENOMIC DNA]</scope>
    <source>
        <strain evidence="4 5">NPDC047833</strain>
    </source>
</reference>
<dbReference type="PRINTS" id="PR00038">
    <property type="entry name" value="HTHLUXR"/>
</dbReference>
<dbReference type="InterPro" id="IPR039420">
    <property type="entry name" value="WalR-like"/>
</dbReference>
<dbReference type="SMART" id="SM00421">
    <property type="entry name" value="HTH_LUXR"/>
    <property type="match status" value="1"/>
</dbReference>
<dbReference type="InterPro" id="IPR000792">
    <property type="entry name" value="Tscrpt_reg_LuxR_C"/>
</dbReference>
<evidence type="ECO:0000313" key="5">
    <source>
        <dbReference type="Proteomes" id="UP001553843"/>
    </source>
</evidence>
<evidence type="ECO:0000259" key="3">
    <source>
        <dbReference type="PROSITE" id="PS50043"/>
    </source>
</evidence>
<evidence type="ECO:0000313" key="4">
    <source>
        <dbReference type="EMBL" id="MEW2364837.1"/>
    </source>
</evidence>
<dbReference type="InterPro" id="IPR041664">
    <property type="entry name" value="AAA_16"/>
</dbReference>
<dbReference type="CDD" id="cd06170">
    <property type="entry name" value="LuxR_C_like"/>
    <property type="match status" value="1"/>
</dbReference>
<dbReference type="PANTHER" id="PTHR43214:SF42">
    <property type="entry name" value="TRANSCRIPTIONAL REGULATORY PROTEIN DESR"/>
    <property type="match status" value="1"/>
</dbReference>
<organism evidence="4 5">
    <name type="scientific">Streptomyces huasconensis</name>
    <dbReference type="NCBI Taxonomy" id="1854574"/>
    <lineage>
        <taxon>Bacteria</taxon>
        <taxon>Bacillati</taxon>
        <taxon>Actinomycetota</taxon>
        <taxon>Actinomycetes</taxon>
        <taxon>Kitasatosporales</taxon>
        <taxon>Streptomycetaceae</taxon>
        <taxon>Streptomyces</taxon>
    </lineage>
</organism>